<dbReference type="Proteomes" id="UP001177023">
    <property type="component" value="Unassembled WGS sequence"/>
</dbReference>
<dbReference type="AlphaFoldDB" id="A0AA36DJE6"/>
<name>A0AA36DJE6_9BILA</name>
<dbReference type="EMBL" id="CATQJA010002710">
    <property type="protein sequence ID" value="CAJ0587683.1"/>
    <property type="molecule type" value="Genomic_DNA"/>
</dbReference>
<gene>
    <name evidence="3" type="ORF">MSPICULIGERA_LOCUS25638</name>
</gene>
<organism evidence="3 4">
    <name type="scientific">Mesorhabditis spiculigera</name>
    <dbReference type="NCBI Taxonomy" id="96644"/>
    <lineage>
        <taxon>Eukaryota</taxon>
        <taxon>Metazoa</taxon>
        <taxon>Ecdysozoa</taxon>
        <taxon>Nematoda</taxon>
        <taxon>Chromadorea</taxon>
        <taxon>Rhabditida</taxon>
        <taxon>Rhabditina</taxon>
        <taxon>Rhabditomorpha</taxon>
        <taxon>Rhabditoidea</taxon>
        <taxon>Rhabditidae</taxon>
        <taxon>Mesorhabditinae</taxon>
        <taxon>Mesorhabditis</taxon>
    </lineage>
</organism>
<sequence>MASPVRLQAGSISATQLRSPNVAADVLESAKGKARREQVHAQGHFSFLSVQDHIISSQCAHPAGEQREDCAICRYDQQLALPHLPEILFPENAFIVRWKDHPSSLIRFTALEALKRVDTKKLPDIQVASAVSWQESRKSMVEFKEFAKPFDWTYTTDFSGTQQDIEENPTDKKIDYDLLKRQDPILFYDHNVLFEDELHDHGMAQYSVRVRVMPTCFFVLARFFLRVDQVHVRVWDTRLFGKEGESTIIKEWSHREANIDKIQHLGDTVINDPNLIVAHLPLIEETISELSPKISA</sequence>
<reference evidence="3" key="1">
    <citation type="submission" date="2023-06" db="EMBL/GenBank/DDBJ databases">
        <authorList>
            <person name="Delattre M."/>
        </authorList>
    </citation>
    <scope>NUCLEOTIDE SEQUENCE</scope>
    <source>
        <strain evidence="3">AF72</strain>
    </source>
</reference>
<proteinExistence type="inferred from homology"/>
<evidence type="ECO:0000256" key="2">
    <source>
        <dbReference type="ARBA" id="ARBA00018951"/>
    </source>
</evidence>
<protein>
    <recommendedName>
        <fullName evidence="2">TIP41-like protein</fullName>
    </recommendedName>
</protein>
<evidence type="ECO:0000256" key="1">
    <source>
        <dbReference type="ARBA" id="ARBA00006658"/>
    </source>
</evidence>
<evidence type="ECO:0000313" key="4">
    <source>
        <dbReference type="Proteomes" id="UP001177023"/>
    </source>
</evidence>
<dbReference type="InterPro" id="IPR007303">
    <property type="entry name" value="TIP41-like"/>
</dbReference>
<keyword evidence="4" id="KW-1185">Reference proteome</keyword>
<dbReference type="InterPro" id="IPR051330">
    <property type="entry name" value="Phosphatase_reg/MetRdx"/>
</dbReference>
<comment type="caution">
    <text evidence="3">The sequence shown here is derived from an EMBL/GenBank/DDBJ whole genome shotgun (WGS) entry which is preliminary data.</text>
</comment>
<dbReference type="Pfam" id="PF04176">
    <property type="entry name" value="TIP41"/>
    <property type="match status" value="1"/>
</dbReference>
<evidence type="ECO:0000313" key="3">
    <source>
        <dbReference type="EMBL" id="CAJ0587683.1"/>
    </source>
</evidence>
<comment type="similarity">
    <text evidence="1">Belongs to the TIP41 family.</text>
</comment>
<accession>A0AA36DJE6</accession>
<feature type="non-terminal residue" evidence="3">
    <location>
        <position position="1"/>
    </location>
</feature>
<dbReference type="GO" id="GO:0031929">
    <property type="term" value="P:TOR signaling"/>
    <property type="evidence" value="ECO:0007669"/>
    <property type="project" value="TreeGrafter"/>
</dbReference>
<dbReference type="PANTHER" id="PTHR21021:SF16">
    <property type="entry name" value="TIP41-LIKE PROTEIN"/>
    <property type="match status" value="1"/>
</dbReference>
<dbReference type="GO" id="GO:0005829">
    <property type="term" value="C:cytosol"/>
    <property type="evidence" value="ECO:0007669"/>
    <property type="project" value="TreeGrafter"/>
</dbReference>
<dbReference type="PANTHER" id="PTHR21021">
    <property type="entry name" value="GAF/PUTATIVE CYTOSKELETAL PROTEIN"/>
    <property type="match status" value="1"/>
</dbReference>